<dbReference type="KEGG" id="lhi:JP39_07085"/>
<keyword evidence="2" id="KW-0456">Lyase</keyword>
<dbReference type="GO" id="GO:0019243">
    <property type="term" value="P:methylglyoxal catabolic process to D-lactate via S-lactoyl-glutathione"/>
    <property type="evidence" value="ECO:0007669"/>
    <property type="project" value="TreeGrafter"/>
</dbReference>
<dbReference type="InterPro" id="IPR029062">
    <property type="entry name" value="Class_I_gatase-like"/>
</dbReference>
<comment type="similarity">
    <text evidence="3">Belongs to the peptidase C56 family. HSP31-like subfamily.</text>
</comment>
<evidence type="ECO:0000313" key="5">
    <source>
        <dbReference type="Proteomes" id="UP000061546"/>
    </source>
</evidence>
<dbReference type="OrthoDB" id="9792284at2"/>
<dbReference type="GO" id="GO:0005737">
    <property type="term" value="C:cytoplasm"/>
    <property type="evidence" value="ECO:0007669"/>
    <property type="project" value="TreeGrafter"/>
</dbReference>
<dbReference type="Gene3D" id="3.40.50.880">
    <property type="match status" value="1"/>
</dbReference>
<dbReference type="SUPFAM" id="SSF52317">
    <property type="entry name" value="Class I glutamine amidotransferase-like"/>
    <property type="match status" value="1"/>
</dbReference>
<dbReference type="PANTHER" id="PTHR48094">
    <property type="entry name" value="PROTEIN/NUCLEIC ACID DEGLYCASE DJ-1-RELATED"/>
    <property type="match status" value="1"/>
</dbReference>
<evidence type="ECO:0000256" key="1">
    <source>
        <dbReference type="ARBA" id="ARBA00023016"/>
    </source>
</evidence>
<protein>
    <submittedName>
        <fullName evidence="4">Peptidase C56</fullName>
    </submittedName>
</protein>
<proteinExistence type="inferred from homology"/>
<reference evidence="4 5" key="1">
    <citation type="submission" date="2015-08" db="EMBL/GenBank/DDBJ databases">
        <title>Genomic sequence of Lactobacillus heilongjiangensis DSM 28069, isolated from Chinese traditional pickle.</title>
        <authorList>
            <person name="Jiang X."/>
            <person name="Zheng B."/>
            <person name="Cheng H."/>
        </authorList>
    </citation>
    <scope>NUCLEOTIDE SEQUENCE [LARGE SCALE GENOMIC DNA]</scope>
    <source>
        <strain evidence="4 5">DSM 28069</strain>
    </source>
</reference>
<dbReference type="EMBL" id="CP012559">
    <property type="protein sequence ID" value="ALB29149.1"/>
    <property type="molecule type" value="Genomic_DNA"/>
</dbReference>
<dbReference type="AlphaFoldDB" id="A0A0K2LCX4"/>
<evidence type="ECO:0000313" key="4">
    <source>
        <dbReference type="EMBL" id="ALB29149.1"/>
    </source>
</evidence>
<sequence>MKKILVVETNKTQYGYHPEATGLWLGEATEFVKVVQDAGFSVDYISPKGGYVPIDPRSFKYASPDDLQMYQDPDFQKRALATTLSPSEIDPRDYQAIYYTGGHGVMWDFPYDENLQKISLEIYQNDGFLTSVCHGISGLLYIKDDQGQYLIRHKHITGFTNAEEQLSGKKKYVPFLNEEVAKLHGAIFSKKRPYSEYALADGQFITGQNPFSPAAVGKILVKKLQ</sequence>
<evidence type="ECO:0000256" key="3">
    <source>
        <dbReference type="ARBA" id="ARBA00038493"/>
    </source>
</evidence>
<evidence type="ECO:0000256" key="2">
    <source>
        <dbReference type="ARBA" id="ARBA00023239"/>
    </source>
</evidence>
<keyword evidence="1" id="KW-0346">Stress response</keyword>
<dbReference type="GO" id="GO:0019172">
    <property type="term" value="F:glyoxalase III activity"/>
    <property type="evidence" value="ECO:0007669"/>
    <property type="project" value="TreeGrafter"/>
</dbReference>
<dbReference type="STRING" id="1074467.JP39_07085"/>
<name>A0A0K2LCX4_9LACO</name>
<accession>A0A0K2LCX4</accession>
<keyword evidence="5" id="KW-1185">Reference proteome</keyword>
<dbReference type="Proteomes" id="UP000061546">
    <property type="component" value="Chromosome"/>
</dbReference>
<dbReference type="PANTHER" id="PTHR48094:SF11">
    <property type="entry name" value="GLUTATHIONE-INDEPENDENT GLYOXALASE HSP31-RELATED"/>
    <property type="match status" value="1"/>
</dbReference>
<organism evidence="4 5">
    <name type="scientific">Companilactobacillus heilongjiangensis</name>
    <dbReference type="NCBI Taxonomy" id="1074467"/>
    <lineage>
        <taxon>Bacteria</taxon>
        <taxon>Bacillati</taxon>
        <taxon>Bacillota</taxon>
        <taxon>Bacilli</taxon>
        <taxon>Lactobacillales</taxon>
        <taxon>Lactobacillaceae</taxon>
        <taxon>Companilactobacillus</taxon>
    </lineage>
</organism>
<dbReference type="InterPro" id="IPR050325">
    <property type="entry name" value="Prot/Nucl_acid_deglycase"/>
</dbReference>
<dbReference type="CDD" id="cd03141">
    <property type="entry name" value="GATase1_Hsp31_like"/>
    <property type="match status" value="1"/>
</dbReference>
<gene>
    <name evidence="4" type="ORF">JP39_07085</name>
</gene>
<dbReference type="RefSeq" id="WP_041499589.1">
    <property type="nucleotide sequence ID" value="NZ_BJDV01000001.1"/>
</dbReference>